<protein>
    <recommendedName>
        <fullName evidence="4">Transmembrane protein</fullName>
    </recommendedName>
</protein>
<keyword evidence="1" id="KW-0472">Membrane</keyword>
<comment type="caution">
    <text evidence="2">The sequence shown here is derived from an EMBL/GenBank/DDBJ whole genome shotgun (WGS) entry which is preliminary data.</text>
</comment>
<reference evidence="2" key="1">
    <citation type="submission" date="2021-01" db="EMBL/GenBank/DDBJ databases">
        <authorList>
            <consortium name="Genoscope - CEA"/>
            <person name="William W."/>
        </authorList>
    </citation>
    <scope>NUCLEOTIDE SEQUENCE</scope>
</reference>
<keyword evidence="1" id="KW-1133">Transmembrane helix</keyword>
<sequence length="142" mass="16674">MMNHSSLKIEGLYKVSQSDYDINHILLYPSSSQIVKNLIYIMNSINHSDKMRLAYQVQIVLFKKKRIWQAFNTLIVRISIHLIQFMFIAKPQYNKITNKISQSCSKKQLPRMQILIIGFCVNLIIFKTQTESSLYQFQLIVA</sequence>
<feature type="transmembrane region" description="Helical" evidence="1">
    <location>
        <begin position="109"/>
        <end position="126"/>
    </location>
</feature>
<gene>
    <name evidence="2" type="ORF">PSON_ATCC_30995.1.T0870143</name>
</gene>
<feature type="transmembrane region" description="Helical" evidence="1">
    <location>
        <begin position="70"/>
        <end position="89"/>
    </location>
</feature>
<evidence type="ECO:0000256" key="1">
    <source>
        <dbReference type="SAM" id="Phobius"/>
    </source>
</evidence>
<name>A0A8S1PTX6_9CILI</name>
<dbReference type="EMBL" id="CAJJDN010000087">
    <property type="protein sequence ID" value="CAD8106757.1"/>
    <property type="molecule type" value="Genomic_DNA"/>
</dbReference>
<dbReference type="Proteomes" id="UP000692954">
    <property type="component" value="Unassembled WGS sequence"/>
</dbReference>
<evidence type="ECO:0008006" key="4">
    <source>
        <dbReference type="Google" id="ProtNLM"/>
    </source>
</evidence>
<accession>A0A8S1PTX6</accession>
<organism evidence="2 3">
    <name type="scientific">Paramecium sonneborni</name>
    <dbReference type="NCBI Taxonomy" id="65129"/>
    <lineage>
        <taxon>Eukaryota</taxon>
        <taxon>Sar</taxon>
        <taxon>Alveolata</taxon>
        <taxon>Ciliophora</taxon>
        <taxon>Intramacronucleata</taxon>
        <taxon>Oligohymenophorea</taxon>
        <taxon>Peniculida</taxon>
        <taxon>Parameciidae</taxon>
        <taxon>Paramecium</taxon>
    </lineage>
</organism>
<evidence type="ECO:0000313" key="3">
    <source>
        <dbReference type="Proteomes" id="UP000692954"/>
    </source>
</evidence>
<proteinExistence type="predicted"/>
<dbReference type="AlphaFoldDB" id="A0A8S1PTX6"/>
<keyword evidence="3" id="KW-1185">Reference proteome</keyword>
<keyword evidence="1" id="KW-0812">Transmembrane</keyword>
<evidence type="ECO:0000313" key="2">
    <source>
        <dbReference type="EMBL" id="CAD8106757.1"/>
    </source>
</evidence>